<keyword evidence="2" id="KW-0472">Membrane</keyword>
<protein>
    <submittedName>
        <fullName evidence="3">Uncharacterized protein</fullName>
    </submittedName>
</protein>
<feature type="transmembrane region" description="Helical" evidence="2">
    <location>
        <begin position="72"/>
        <end position="92"/>
    </location>
</feature>
<gene>
    <name evidence="3" type="ORF">ACERZ8_10300</name>
</gene>
<comment type="caution">
    <text evidence="3">The sequence shown here is derived from an EMBL/GenBank/DDBJ whole genome shotgun (WGS) entry which is preliminary data.</text>
</comment>
<dbReference type="RefSeq" id="WP_407592113.1">
    <property type="nucleotide sequence ID" value="NZ_JBHDIY010000002.1"/>
</dbReference>
<sequence>MLTIGLLYFNLALGGVAALTAMILRVSALVGECPEARARAHVVAVSIATGFAAIGGGGVLLIGAALPMMVDAPFAGLMLSLGFAALCLGLGFTHAMGMLRAALAPAPAPAPKPRLDRKRADTKARGGTTCRPATSKHQSRHSAAGIPRQGRTKKRQHTTSEGVTDGIFSGRKHCLCRVFQIFWTRDPPRILVVFPV</sequence>
<organism evidence="3 4">
    <name type="scientific">Tateyamaria armeniaca</name>
    <dbReference type="NCBI Taxonomy" id="2518930"/>
    <lineage>
        <taxon>Bacteria</taxon>
        <taxon>Pseudomonadati</taxon>
        <taxon>Pseudomonadota</taxon>
        <taxon>Alphaproteobacteria</taxon>
        <taxon>Rhodobacterales</taxon>
        <taxon>Roseobacteraceae</taxon>
        <taxon>Tateyamaria</taxon>
    </lineage>
</organism>
<feature type="transmembrane region" description="Helical" evidence="2">
    <location>
        <begin position="6"/>
        <end position="30"/>
    </location>
</feature>
<dbReference type="Proteomes" id="UP001627408">
    <property type="component" value="Unassembled WGS sequence"/>
</dbReference>
<evidence type="ECO:0000256" key="2">
    <source>
        <dbReference type="SAM" id="Phobius"/>
    </source>
</evidence>
<proteinExistence type="predicted"/>
<evidence type="ECO:0000256" key="1">
    <source>
        <dbReference type="SAM" id="MobiDB-lite"/>
    </source>
</evidence>
<reference evidence="3 4" key="1">
    <citation type="submission" date="2024-08" db="EMBL/GenBank/DDBJ databases">
        <title>Tateyamaria sp. nov., isolated from marine algae.</title>
        <authorList>
            <person name="Choi B.J."/>
            <person name="Kim J.M."/>
            <person name="Lee J.K."/>
            <person name="Choi D.G."/>
            <person name="Bayburt H."/>
            <person name="Baek J.H."/>
            <person name="Han D.M."/>
            <person name="Jeon C.O."/>
        </authorList>
    </citation>
    <scope>NUCLEOTIDE SEQUENCE [LARGE SCALE GENOMIC DNA]</scope>
    <source>
        <strain evidence="3 4">KMU-156</strain>
    </source>
</reference>
<name>A0ABW8UWC4_9RHOB</name>
<evidence type="ECO:0000313" key="4">
    <source>
        <dbReference type="Proteomes" id="UP001627408"/>
    </source>
</evidence>
<keyword evidence="4" id="KW-1185">Reference proteome</keyword>
<dbReference type="EMBL" id="JBHDIY010000002">
    <property type="protein sequence ID" value="MFL4470246.1"/>
    <property type="molecule type" value="Genomic_DNA"/>
</dbReference>
<feature type="region of interest" description="Disordered" evidence="1">
    <location>
        <begin position="106"/>
        <end position="164"/>
    </location>
</feature>
<keyword evidence="2" id="KW-1133">Transmembrane helix</keyword>
<evidence type="ECO:0000313" key="3">
    <source>
        <dbReference type="EMBL" id="MFL4470246.1"/>
    </source>
</evidence>
<accession>A0ABW8UWC4</accession>
<keyword evidence="2" id="KW-0812">Transmembrane</keyword>
<feature type="transmembrane region" description="Helical" evidence="2">
    <location>
        <begin position="42"/>
        <end position="66"/>
    </location>
</feature>